<dbReference type="EMBL" id="BMOD01000014">
    <property type="protein sequence ID" value="GGJ43721.1"/>
    <property type="molecule type" value="Genomic_DNA"/>
</dbReference>
<proteinExistence type="predicted"/>
<gene>
    <name evidence="1" type="ORF">GCM10008938_32520</name>
</gene>
<evidence type="ECO:0000313" key="2">
    <source>
        <dbReference type="Proteomes" id="UP000632222"/>
    </source>
</evidence>
<sequence length="403" mass="47850">MHDVSSAQRTREDPAEEYPLDLQLQFQYTEQATHPRANIKLLSEGNYRAISFQVYAKLQKCYGCDTAEKAKRVVKFEDQLTREHYYIGLECLQKYYGVSINDILERKNNVARTRRSLASKLRMKRELSFEAMVQVARDAVQAYVRFPDRALIFLDLIKNDIDASNEVQNHIQDIYEMALYSKEWQERPQMARTRWTSLKTHPYFTYGKPNPDVVSLCEQALLKQDQLDEGALLSLLRILREVHKYQRPWKALVDPADFSTQENYQQAWMEALYSHCKPNGYDRQYWAHFHLTDILSVKKHELYAVYAAAPDTLEHFLRSVKQEGSFRQHGFRLVYCVDPTISWHQPPPKTERYRTEDNFMDVRIIEQKPIPYKIVFLGLQEQYLSCYKYWKVYSRAELEYFSP</sequence>
<accession>A0ABQ2D5I9</accession>
<name>A0ABQ2D5I9_9DEIO</name>
<evidence type="ECO:0000313" key="1">
    <source>
        <dbReference type="EMBL" id="GGJ43721.1"/>
    </source>
</evidence>
<keyword evidence="2" id="KW-1185">Reference proteome</keyword>
<reference evidence="2" key="1">
    <citation type="journal article" date="2019" name="Int. J. Syst. Evol. Microbiol.">
        <title>The Global Catalogue of Microorganisms (GCM) 10K type strain sequencing project: providing services to taxonomists for standard genome sequencing and annotation.</title>
        <authorList>
            <consortium name="The Broad Institute Genomics Platform"/>
            <consortium name="The Broad Institute Genome Sequencing Center for Infectious Disease"/>
            <person name="Wu L."/>
            <person name="Ma J."/>
        </authorList>
    </citation>
    <scope>NUCLEOTIDE SEQUENCE [LARGE SCALE GENOMIC DNA]</scope>
    <source>
        <strain evidence="2">JCM 14370</strain>
    </source>
</reference>
<organism evidence="1 2">
    <name type="scientific">Deinococcus roseus</name>
    <dbReference type="NCBI Taxonomy" id="392414"/>
    <lineage>
        <taxon>Bacteria</taxon>
        <taxon>Thermotogati</taxon>
        <taxon>Deinococcota</taxon>
        <taxon>Deinococci</taxon>
        <taxon>Deinococcales</taxon>
        <taxon>Deinococcaceae</taxon>
        <taxon>Deinococcus</taxon>
    </lineage>
</organism>
<protein>
    <submittedName>
        <fullName evidence="1">Uncharacterized protein</fullName>
    </submittedName>
</protein>
<dbReference type="RefSeq" id="WP_189004238.1">
    <property type="nucleotide sequence ID" value="NZ_BMOD01000014.1"/>
</dbReference>
<comment type="caution">
    <text evidence="1">The sequence shown here is derived from an EMBL/GenBank/DDBJ whole genome shotgun (WGS) entry which is preliminary data.</text>
</comment>
<dbReference type="Proteomes" id="UP000632222">
    <property type="component" value="Unassembled WGS sequence"/>
</dbReference>